<reference evidence="2" key="1">
    <citation type="submission" date="2022-04" db="EMBL/GenBank/DDBJ databases">
        <title>Carnegiea gigantea Genome sequencing and assembly v2.</title>
        <authorList>
            <person name="Copetti D."/>
            <person name="Sanderson M.J."/>
            <person name="Burquez A."/>
            <person name="Wojciechowski M.F."/>
        </authorList>
    </citation>
    <scope>NUCLEOTIDE SEQUENCE</scope>
    <source>
        <strain evidence="2">SGP5-SGP5p</strain>
        <tissue evidence="2">Aerial part</tissue>
    </source>
</reference>
<feature type="transmembrane region" description="Helical" evidence="1">
    <location>
        <begin position="109"/>
        <end position="130"/>
    </location>
</feature>
<dbReference type="EMBL" id="JAKOGI010000554">
    <property type="protein sequence ID" value="KAJ8433192.1"/>
    <property type="molecule type" value="Genomic_DNA"/>
</dbReference>
<keyword evidence="3" id="KW-1185">Reference proteome</keyword>
<dbReference type="Proteomes" id="UP001153076">
    <property type="component" value="Unassembled WGS sequence"/>
</dbReference>
<proteinExistence type="predicted"/>
<name>A0A9Q1JY78_9CARY</name>
<keyword evidence="1" id="KW-0812">Transmembrane</keyword>
<keyword evidence="1" id="KW-0472">Membrane</keyword>
<keyword evidence="1" id="KW-1133">Transmembrane helix</keyword>
<sequence>MFYETQKKGIESAIPEIAQKYPCGRSKAKRYKGSYSTGAELEVELNATTGKKEVLIDCLAVIEPKMENFKTAWSRGMLKIKDLFFQQFNTFPPSIAHDGHMHEDVASSFQILVLFHYLAVGYEIIVIIFITNKFHLTSLSFLKFRKQVLKTLQDHSLRKIDSAGQEVSLIDKLLGRW</sequence>
<evidence type="ECO:0000313" key="3">
    <source>
        <dbReference type="Proteomes" id="UP001153076"/>
    </source>
</evidence>
<dbReference type="AlphaFoldDB" id="A0A9Q1JY78"/>
<evidence type="ECO:0000313" key="2">
    <source>
        <dbReference type="EMBL" id="KAJ8433192.1"/>
    </source>
</evidence>
<evidence type="ECO:0000256" key="1">
    <source>
        <dbReference type="SAM" id="Phobius"/>
    </source>
</evidence>
<organism evidence="2 3">
    <name type="scientific">Carnegiea gigantea</name>
    <dbReference type="NCBI Taxonomy" id="171969"/>
    <lineage>
        <taxon>Eukaryota</taxon>
        <taxon>Viridiplantae</taxon>
        <taxon>Streptophyta</taxon>
        <taxon>Embryophyta</taxon>
        <taxon>Tracheophyta</taxon>
        <taxon>Spermatophyta</taxon>
        <taxon>Magnoliopsida</taxon>
        <taxon>eudicotyledons</taxon>
        <taxon>Gunneridae</taxon>
        <taxon>Pentapetalae</taxon>
        <taxon>Caryophyllales</taxon>
        <taxon>Cactineae</taxon>
        <taxon>Cactaceae</taxon>
        <taxon>Cactoideae</taxon>
        <taxon>Echinocereeae</taxon>
        <taxon>Carnegiea</taxon>
    </lineage>
</organism>
<comment type="caution">
    <text evidence="2">The sequence shown here is derived from an EMBL/GenBank/DDBJ whole genome shotgun (WGS) entry which is preliminary data.</text>
</comment>
<protein>
    <submittedName>
        <fullName evidence="2">Uncharacterized protein</fullName>
    </submittedName>
</protein>
<accession>A0A9Q1JY78</accession>
<gene>
    <name evidence="2" type="ORF">Cgig2_004324</name>
</gene>